<evidence type="ECO:0008006" key="2">
    <source>
        <dbReference type="Google" id="ProtNLM"/>
    </source>
</evidence>
<sequence length="89" mass="10240">MGNDLKGVIPHSIGRLKRLEIFSFGVNNLSGTIPPSIFNLSTLTDFADDGIWEKPNTWNNSRWDWKSRQLGLFELGVKSIGRHDTEFYW</sequence>
<dbReference type="Gene3D" id="3.80.10.10">
    <property type="entry name" value="Ribonuclease Inhibitor"/>
    <property type="match status" value="1"/>
</dbReference>
<name>A0A6N2KET5_SALVM</name>
<dbReference type="InterPro" id="IPR032675">
    <property type="entry name" value="LRR_dom_sf"/>
</dbReference>
<dbReference type="EMBL" id="CAADRP010000335">
    <property type="protein sequence ID" value="VFU26681.1"/>
    <property type="molecule type" value="Genomic_DNA"/>
</dbReference>
<accession>A0A6N2KET5</accession>
<organism evidence="1">
    <name type="scientific">Salix viminalis</name>
    <name type="common">Common osier</name>
    <name type="synonym">Basket willow</name>
    <dbReference type="NCBI Taxonomy" id="40686"/>
    <lineage>
        <taxon>Eukaryota</taxon>
        <taxon>Viridiplantae</taxon>
        <taxon>Streptophyta</taxon>
        <taxon>Embryophyta</taxon>
        <taxon>Tracheophyta</taxon>
        <taxon>Spermatophyta</taxon>
        <taxon>Magnoliopsida</taxon>
        <taxon>eudicotyledons</taxon>
        <taxon>Gunneridae</taxon>
        <taxon>Pentapetalae</taxon>
        <taxon>rosids</taxon>
        <taxon>fabids</taxon>
        <taxon>Malpighiales</taxon>
        <taxon>Salicaceae</taxon>
        <taxon>Saliceae</taxon>
        <taxon>Salix</taxon>
    </lineage>
</organism>
<proteinExistence type="predicted"/>
<protein>
    <recommendedName>
        <fullName evidence="2">Leucine-rich repeat-containing N-terminal plant-type domain-containing protein</fullName>
    </recommendedName>
</protein>
<dbReference type="AlphaFoldDB" id="A0A6N2KET5"/>
<gene>
    <name evidence="1" type="ORF">SVIM_LOCUS73362</name>
</gene>
<evidence type="ECO:0000313" key="1">
    <source>
        <dbReference type="EMBL" id="VFU26681.1"/>
    </source>
</evidence>
<reference evidence="1" key="1">
    <citation type="submission" date="2019-03" db="EMBL/GenBank/DDBJ databases">
        <authorList>
            <person name="Mank J."/>
            <person name="Almeida P."/>
        </authorList>
    </citation>
    <scope>NUCLEOTIDE SEQUENCE</scope>
    <source>
        <strain evidence="1">78183</strain>
    </source>
</reference>
<dbReference type="SUPFAM" id="SSF52058">
    <property type="entry name" value="L domain-like"/>
    <property type="match status" value="1"/>
</dbReference>